<dbReference type="InterPro" id="IPR001680">
    <property type="entry name" value="WD40_rpt"/>
</dbReference>
<evidence type="ECO:0000256" key="2">
    <source>
        <dbReference type="ARBA" id="ARBA00022618"/>
    </source>
</evidence>
<keyword evidence="2" id="KW-0132">Cell division</keyword>
<name>A0A7J7L793_9MAGN</name>
<accession>A0A7J7L793</accession>
<dbReference type="Gene3D" id="2.130.10.10">
    <property type="entry name" value="YVTN repeat-like/Quinoprotein amine dehydrogenase"/>
    <property type="match status" value="1"/>
</dbReference>
<evidence type="ECO:0000313" key="10">
    <source>
        <dbReference type="Proteomes" id="UP000541444"/>
    </source>
</evidence>
<keyword evidence="5" id="KW-0131">Cell cycle</keyword>
<dbReference type="SMART" id="SM00320">
    <property type="entry name" value="WD40"/>
    <property type="match status" value="2"/>
</dbReference>
<evidence type="ECO:0000256" key="6">
    <source>
        <dbReference type="PROSITE-ProRule" id="PRU00221"/>
    </source>
</evidence>
<dbReference type="InterPro" id="IPR036322">
    <property type="entry name" value="WD40_repeat_dom_sf"/>
</dbReference>
<keyword evidence="6" id="KW-0853">WD repeat</keyword>
<evidence type="ECO:0000256" key="3">
    <source>
        <dbReference type="ARBA" id="ARBA00022776"/>
    </source>
</evidence>
<protein>
    <recommendedName>
        <fullName evidence="1">Anaphase-promoting complex subunit 4</fullName>
    </recommendedName>
</protein>
<keyword evidence="4" id="KW-0833">Ubl conjugation pathway</keyword>
<sequence length="836" mass="94349">METEMEEEQETLEGTIPFQLQFDKPISSQIKIAEWNPEKDLLAMVTEESKIILHRFNWQRLWTISLGKCITSICWRPDGKALAVGLEDGTISLHDVENGKMLQSTKSHTVAVMCLNWEEGVQQPGDSNGNMFTYEDRTVRFFPSAPRVPRVPGLISADIGFMDDSEDSFRELSNSSHQFFNILCSGDKDGCICFSIFGIFPVGKINIHNSSFRTSLLDKDATYQLSNASIYKVALSKDLCHLIVMSSGELVEVRVEQENVDMSKNASFIGLHCLLLDTSIFQKRIKLCSLDPPPEEVILLNFDGAYAEDRGGKNELHQVAQHASNIEDLIEVVKGSLSVMRKQWSDAMKTFHEKFDSLSHLIVQHGLDSSSQEEFLSLLAGARTSSPLHQFLVNSLGEMGLKRVSKVIDGAGKELFHIVREHLQPAVEIIGFRIGELRGLSRWRARYRGIGLDEKLIDSTTEKAGMLLIQVERYLRVLAVVVYQFQNFFAWLSKCTKILMSEPSDQLPPFNSELVVTFLKHIYVQDHVRTLLDVFEVDNIVEIDQDTEQRLQELIQFGGFSDTKYLRRTLAKEFEQFEYSFKEAFLAPFSTISKKIYCKDLVPLFPVPSSPVSASLKIPSSITYYKDTCPVASTFQTSERGLGDYICFRIPEESFPDMPNVVGIVRGFMHDLSSIEKGYTTTMEAILLCIPSGYDCVDLSLYKENQIVLLLNEECTTSENSGNASMMMLQASDLPFVSLTRSTSPNHWKLHDLKASYFGYEWPLIKTWKLTTVLIAPVDTAVDLHMENEKVRSIPHSVHIPLAVSASRGVACVFAARKRVLVYILDEDEDEASDAE</sequence>
<dbReference type="Pfam" id="PF12894">
    <property type="entry name" value="ANAPC4_WD40"/>
    <property type="match status" value="1"/>
</dbReference>
<dbReference type="PANTHER" id="PTHR13260:SF0">
    <property type="entry name" value="ANAPHASE-PROMOTING COMPLEX SUBUNIT 4"/>
    <property type="match status" value="1"/>
</dbReference>
<dbReference type="GO" id="GO:0070979">
    <property type="term" value="P:protein K11-linked ubiquitination"/>
    <property type="evidence" value="ECO:0007669"/>
    <property type="project" value="TreeGrafter"/>
</dbReference>
<evidence type="ECO:0000256" key="5">
    <source>
        <dbReference type="ARBA" id="ARBA00023306"/>
    </source>
</evidence>
<keyword evidence="10" id="KW-1185">Reference proteome</keyword>
<comment type="caution">
    <text evidence="9">The sequence shown here is derived from an EMBL/GenBank/DDBJ whole genome shotgun (WGS) entry which is preliminary data.</text>
</comment>
<proteinExistence type="predicted"/>
<dbReference type="PANTHER" id="PTHR13260">
    <property type="entry name" value="ANAPHASE PROMOTING COMPLEX SUBUNIT 4 APC4"/>
    <property type="match status" value="1"/>
</dbReference>
<organism evidence="9 10">
    <name type="scientific">Kingdonia uniflora</name>
    <dbReference type="NCBI Taxonomy" id="39325"/>
    <lineage>
        <taxon>Eukaryota</taxon>
        <taxon>Viridiplantae</taxon>
        <taxon>Streptophyta</taxon>
        <taxon>Embryophyta</taxon>
        <taxon>Tracheophyta</taxon>
        <taxon>Spermatophyta</taxon>
        <taxon>Magnoliopsida</taxon>
        <taxon>Ranunculales</taxon>
        <taxon>Circaeasteraceae</taxon>
        <taxon>Kingdonia</taxon>
    </lineage>
</organism>
<dbReference type="InterPro" id="IPR015943">
    <property type="entry name" value="WD40/YVTN_repeat-like_dom_sf"/>
</dbReference>
<feature type="repeat" description="WD" evidence="6">
    <location>
        <begin position="70"/>
        <end position="104"/>
    </location>
</feature>
<dbReference type="GO" id="GO:0051301">
    <property type="term" value="P:cell division"/>
    <property type="evidence" value="ECO:0007669"/>
    <property type="project" value="UniProtKB-KW"/>
</dbReference>
<dbReference type="GO" id="GO:0034399">
    <property type="term" value="C:nuclear periphery"/>
    <property type="evidence" value="ECO:0007669"/>
    <property type="project" value="TreeGrafter"/>
</dbReference>
<dbReference type="PROSITE" id="PS50082">
    <property type="entry name" value="WD_REPEATS_2"/>
    <property type="match status" value="1"/>
</dbReference>
<dbReference type="InterPro" id="IPR024977">
    <property type="entry name" value="Apc4-like_WD40_dom"/>
</dbReference>
<dbReference type="GO" id="GO:0005680">
    <property type="term" value="C:anaphase-promoting complex"/>
    <property type="evidence" value="ECO:0007669"/>
    <property type="project" value="InterPro"/>
</dbReference>
<gene>
    <name evidence="9" type="ORF">GIB67_022559</name>
</gene>
<evidence type="ECO:0000259" key="8">
    <source>
        <dbReference type="Pfam" id="PF12896"/>
    </source>
</evidence>
<evidence type="ECO:0000256" key="4">
    <source>
        <dbReference type="ARBA" id="ARBA00022786"/>
    </source>
</evidence>
<reference evidence="9 10" key="1">
    <citation type="journal article" date="2020" name="IScience">
        <title>Genome Sequencing of the Endangered Kingdonia uniflora (Circaeasteraceae, Ranunculales) Reveals Potential Mechanisms of Evolutionary Specialization.</title>
        <authorList>
            <person name="Sun Y."/>
            <person name="Deng T."/>
            <person name="Zhang A."/>
            <person name="Moore M.J."/>
            <person name="Landis J.B."/>
            <person name="Lin N."/>
            <person name="Zhang H."/>
            <person name="Zhang X."/>
            <person name="Huang J."/>
            <person name="Zhang X."/>
            <person name="Sun H."/>
            <person name="Wang H."/>
        </authorList>
    </citation>
    <scope>NUCLEOTIDE SEQUENCE [LARGE SCALE GENOMIC DNA]</scope>
    <source>
        <strain evidence="9">TB1705</strain>
        <tissue evidence="9">Leaf</tissue>
    </source>
</reference>
<keyword evidence="3" id="KW-0498">Mitosis</keyword>
<dbReference type="EMBL" id="JACGCM010002569">
    <property type="protein sequence ID" value="KAF6138525.1"/>
    <property type="molecule type" value="Genomic_DNA"/>
</dbReference>
<dbReference type="InterPro" id="IPR024790">
    <property type="entry name" value="APC4_long_dom"/>
</dbReference>
<dbReference type="GO" id="GO:0031145">
    <property type="term" value="P:anaphase-promoting complex-dependent catabolic process"/>
    <property type="evidence" value="ECO:0007669"/>
    <property type="project" value="InterPro"/>
</dbReference>
<dbReference type="InterPro" id="IPR024789">
    <property type="entry name" value="APC4"/>
</dbReference>
<dbReference type="Pfam" id="PF12896">
    <property type="entry name" value="ANAPC4"/>
    <property type="match status" value="1"/>
</dbReference>
<feature type="domain" description="Anaphase-promoting complex subunit 4 long" evidence="8">
    <location>
        <begin position="313"/>
        <end position="502"/>
    </location>
</feature>
<dbReference type="OrthoDB" id="2110451at2759"/>
<evidence type="ECO:0000313" key="9">
    <source>
        <dbReference type="EMBL" id="KAF6138525.1"/>
    </source>
</evidence>
<dbReference type="Proteomes" id="UP000541444">
    <property type="component" value="Unassembled WGS sequence"/>
</dbReference>
<feature type="domain" description="Anaphase-promoting complex subunit 4-like WD40" evidence="7">
    <location>
        <begin position="34"/>
        <end position="119"/>
    </location>
</feature>
<dbReference type="SUPFAM" id="SSF50978">
    <property type="entry name" value="WD40 repeat-like"/>
    <property type="match status" value="1"/>
</dbReference>
<evidence type="ECO:0000259" key="7">
    <source>
        <dbReference type="Pfam" id="PF12894"/>
    </source>
</evidence>
<evidence type="ECO:0000256" key="1">
    <source>
        <dbReference type="ARBA" id="ARBA00016067"/>
    </source>
</evidence>
<dbReference type="AlphaFoldDB" id="A0A7J7L793"/>